<evidence type="ECO:0000313" key="2">
    <source>
        <dbReference type="Proteomes" id="UP000076858"/>
    </source>
</evidence>
<reference evidence="1 2" key="1">
    <citation type="submission" date="2016-03" db="EMBL/GenBank/DDBJ databases">
        <title>EvidentialGene: Evidence-directed Construction of Genes on Genomes.</title>
        <authorList>
            <person name="Gilbert D.G."/>
            <person name="Choi J.-H."/>
            <person name="Mockaitis K."/>
            <person name="Colbourne J."/>
            <person name="Pfrender M."/>
        </authorList>
    </citation>
    <scope>NUCLEOTIDE SEQUENCE [LARGE SCALE GENOMIC DNA]</scope>
    <source>
        <strain evidence="1 2">Xinb3</strain>
        <tissue evidence="1">Complete organism</tissue>
    </source>
</reference>
<protein>
    <submittedName>
        <fullName evidence="1">Uncharacterized protein</fullName>
    </submittedName>
</protein>
<proteinExistence type="predicted"/>
<sequence>MRDSVYIYLVGEQKKVSDTLHACNWGKQWDESGLAINENKQTNENSICEHVLHQMSELYFNKGKILNIFSPFVE</sequence>
<dbReference type="Proteomes" id="UP000076858">
    <property type="component" value="Unassembled WGS sequence"/>
</dbReference>
<comment type="caution">
    <text evidence="1">The sequence shown here is derived from an EMBL/GenBank/DDBJ whole genome shotgun (WGS) entry which is preliminary data.</text>
</comment>
<evidence type="ECO:0000313" key="1">
    <source>
        <dbReference type="EMBL" id="KZS12091.1"/>
    </source>
</evidence>
<keyword evidence="2" id="KW-1185">Reference proteome</keyword>
<dbReference type="EMBL" id="LRGB01001396">
    <property type="protein sequence ID" value="KZS12091.1"/>
    <property type="molecule type" value="Genomic_DNA"/>
</dbReference>
<gene>
    <name evidence="1" type="ORF">APZ42_023068</name>
</gene>
<name>A0A0P6AXP0_9CRUS</name>
<accession>A0A0P6AXP0</accession>
<organism evidence="1 2">
    <name type="scientific">Daphnia magna</name>
    <dbReference type="NCBI Taxonomy" id="35525"/>
    <lineage>
        <taxon>Eukaryota</taxon>
        <taxon>Metazoa</taxon>
        <taxon>Ecdysozoa</taxon>
        <taxon>Arthropoda</taxon>
        <taxon>Crustacea</taxon>
        <taxon>Branchiopoda</taxon>
        <taxon>Diplostraca</taxon>
        <taxon>Cladocera</taxon>
        <taxon>Anomopoda</taxon>
        <taxon>Daphniidae</taxon>
        <taxon>Daphnia</taxon>
    </lineage>
</organism>
<dbReference type="AlphaFoldDB" id="A0A0P6AXP0"/>